<dbReference type="InParanoid" id="A2DRE6"/>
<dbReference type="VEuPathDB" id="TrichDB:TVAGG3_0513360"/>
<dbReference type="Gene3D" id="3.80.10.10">
    <property type="entry name" value="Ribonuclease Inhibitor"/>
    <property type="match status" value="1"/>
</dbReference>
<dbReference type="VEuPathDB" id="TrichDB:TVAG_297510"/>
<name>A2DRE6_TRIV3</name>
<dbReference type="SUPFAM" id="SSF52047">
    <property type="entry name" value="RNI-like"/>
    <property type="match status" value="1"/>
</dbReference>
<dbReference type="PANTHER" id="PTHR24110">
    <property type="entry name" value="CENTROSOMAL PROTEIN OF 78 KDA"/>
    <property type="match status" value="1"/>
</dbReference>
<dbReference type="SMR" id="A2DRE6"/>
<proteinExistence type="predicted"/>
<reference evidence="2" key="2">
    <citation type="journal article" date="2007" name="Science">
        <title>Draft genome sequence of the sexually transmitted pathogen Trichomonas vaginalis.</title>
        <authorList>
            <person name="Carlton J.M."/>
            <person name="Hirt R.P."/>
            <person name="Silva J.C."/>
            <person name="Delcher A.L."/>
            <person name="Schatz M."/>
            <person name="Zhao Q."/>
            <person name="Wortman J.R."/>
            <person name="Bidwell S.L."/>
            <person name="Alsmark U.C.M."/>
            <person name="Besteiro S."/>
            <person name="Sicheritz-Ponten T."/>
            <person name="Noel C.J."/>
            <person name="Dacks J.B."/>
            <person name="Foster P.G."/>
            <person name="Simillion C."/>
            <person name="Van de Peer Y."/>
            <person name="Miranda-Saavedra D."/>
            <person name="Barton G.J."/>
            <person name="Westrop G.D."/>
            <person name="Mueller S."/>
            <person name="Dessi D."/>
            <person name="Fiori P.L."/>
            <person name="Ren Q."/>
            <person name="Paulsen I."/>
            <person name="Zhang H."/>
            <person name="Bastida-Corcuera F.D."/>
            <person name="Simoes-Barbosa A."/>
            <person name="Brown M.T."/>
            <person name="Hayes R.D."/>
            <person name="Mukherjee M."/>
            <person name="Okumura C.Y."/>
            <person name="Schneider R."/>
            <person name="Smith A.J."/>
            <person name="Vanacova S."/>
            <person name="Villalvazo M."/>
            <person name="Haas B.J."/>
            <person name="Pertea M."/>
            <person name="Feldblyum T.V."/>
            <person name="Utterback T.R."/>
            <person name="Shu C.L."/>
            <person name="Osoegawa K."/>
            <person name="de Jong P.J."/>
            <person name="Hrdy I."/>
            <person name="Horvathova L."/>
            <person name="Zubacova Z."/>
            <person name="Dolezal P."/>
            <person name="Malik S.B."/>
            <person name="Logsdon J.M. Jr."/>
            <person name="Henze K."/>
            <person name="Gupta A."/>
            <person name="Wang C.C."/>
            <person name="Dunne R.L."/>
            <person name="Upcroft J.A."/>
            <person name="Upcroft P."/>
            <person name="White O."/>
            <person name="Salzberg S.L."/>
            <person name="Tang P."/>
            <person name="Chiu C.-H."/>
            <person name="Lee Y.-S."/>
            <person name="Embley T.M."/>
            <person name="Coombs G.H."/>
            <person name="Mottram J.C."/>
            <person name="Tachezy J."/>
            <person name="Fraser-Liggett C.M."/>
            <person name="Johnson P.J."/>
        </authorList>
    </citation>
    <scope>NUCLEOTIDE SEQUENCE [LARGE SCALE GENOMIC DNA]</scope>
    <source>
        <strain evidence="2">G3</strain>
    </source>
</reference>
<accession>A2DRE6</accession>
<gene>
    <name evidence="2" type="ORF">TVAG_297510</name>
</gene>
<organism evidence="2 3">
    <name type="scientific">Trichomonas vaginalis (strain ATCC PRA-98 / G3)</name>
    <dbReference type="NCBI Taxonomy" id="412133"/>
    <lineage>
        <taxon>Eukaryota</taxon>
        <taxon>Metamonada</taxon>
        <taxon>Parabasalia</taxon>
        <taxon>Trichomonadida</taxon>
        <taxon>Trichomonadidae</taxon>
        <taxon>Trichomonas</taxon>
    </lineage>
</organism>
<evidence type="ECO:0008006" key="4">
    <source>
        <dbReference type="Google" id="ProtNLM"/>
    </source>
</evidence>
<dbReference type="RefSeq" id="XP_001329295.1">
    <property type="nucleotide sequence ID" value="XM_001329260.1"/>
</dbReference>
<evidence type="ECO:0000313" key="2">
    <source>
        <dbReference type="EMBL" id="EAY17072.1"/>
    </source>
</evidence>
<dbReference type="OrthoDB" id="76105at2759"/>
<keyword evidence="3" id="KW-1185">Reference proteome</keyword>
<evidence type="ECO:0000313" key="3">
    <source>
        <dbReference type="Proteomes" id="UP000001542"/>
    </source>
</evidence>
<dbReference type="EMBL" id="DS113235">
    <property type="protein sequence ID" value="EAY17072.1"/>
    <property type="molecule type" value="Genomic_DNA"/>
</dbReference>
<dbReference type="STRING" id="5722.A2DRE6"/>
<sequence length="401" mass="46020">MRKTEPLNMKEIEQISKSKDGIYKFDLSRITPDVFEQLLKSIPDKFSSKAVGLGFNCDLLIRTNRKNEQLQEEDPRSNKRPVYPLTLLNSTCRQKKDFTKKLVKTLCTTISESQILEFLKFRTIPFSQVDIDLLANAIFSSNTLRVLRFCDIPLGDKGFSRLCRSLRKRSIVEVQFRKCELTDECTCDLRSLLAFHVFVQSEADWKDHVLGVPSQNVCLQSLDLRNNEFTYQFINIIEDALLDVPLKLLDLRGNNGLTQTMVKKMQSKVPQTKILCGICPDVKFEKPKEEPPQQEPQRRSSSRASNKFKRIHDLEEENQRLRALIEELQIGVNVANLEPGLMIVGPRAKDLVTEITKLDNLLGTLEGISPAPFLQSTRVHVKDEAKKKLTSKKQPKKYARK</sequence>
<dbReference type="AlphaFoldDB" id="A2DRE6"/>
<evidence type="ECO:0000256" key="1">
    <source>
        <dbReference type="SAM" id="MobiDB-lite"/>
    </source>
</evidence>
<reference evidence="2" key="1">
    <citation type="submission" date="2006-10" db="EMBL/GenBank/DDBJ databases">
        <authorList>
            <person name="Amadeo P."/>
            <person name="Zhao Q."/>
            <person name="Wortman J."/>
            <person name="Fraser-Liggett C."/>
            <person name="Carlton J."/>
        </authorList>
    </citation>
    <scope>NUCLEOTIDE SEQUENCE</scope>
    <source>
        <strain evidence="2">G3</strain>
    </source>
</reference>
<dbReference type="PANTHER" id="PTHR24110:SF3">
    <property type="entry name" value="CENTROSOMAL PROTEIN OF 78 KDA"/>
    <property type="match status" value="1"/>
</dbReference>
<protein>
    <recommendedName>
        <fullName evidence="4">Leucine Rich Repeat family protein</fullName>
    </recommendedName>
</protein>
<dbReference type="InterPro" id="IPR032675">
    <property type="entry name" value="LRR_dom_sf"/>
</dbReference>
<dbReference type="KEGG" id="tva:4775086"/>
<feature type="region of interest" description="Disordered" evidence="1">
    <location>
        <begin position="285"/>
        <end position="311"/>
    </location>
</feature>
<dbReference type="Proteomes" id="UP000001542">
    <property type="component" value="Unassembled WGS sequence"/>
</dbReference>